<name>A0A1F4UQ99_UNCKA</name>
<feature type="transmembrane region" description="Helical" evidence="1">
    <location>
        <begin position="12"/>
        <end position="28"/>
    </location>
</feature>
<accession>A0A1F4UQ99</accession>
<proteinExistence type="predicted"/>
<dbReference type="AlphaFoldDB" id="A0A1F4UQ99"/>
<keyword evidence="1" id="KW-1133">Transmembrane helix</keyword>
<protein>
    <recommendedName>
        <fullName evidence="4">SIMPL domain-containing protein</fullName>
    </recommendedName>
</protein>
<evidence type="ECO:0000313" key="3">
    <source>
        <dbReference type="Proteomes" id="UP000176444"/>
    </source>
</evidence>
<dbReference type="Gene3D" id="3.30.70.2970">
    <property type="entry name" value="Protein of unknown function (DUF541), domain 2"/>
    <property type="match status" value="1"/>
</dbReference>
<dbReference type="Pfam" id="PF04402">
    <property type="entry name" value="SIMPL"/>
    <property type="match status" value="1"/>
</dbReference>
<keyword evidence="1" id="KW-0472">Membrane</keyword>
<reference evidence="2 3" key="1">
    <citation type="journal article" date="2016" name="Nat. Commun.">
        <title>Thousands of microbial genomes shed light on interconnected biogeochemical processes in an aquifer system.</title>
        <authorList>
            <person name="Anantharaman K."/>
            <person name="Brown C.T."/>
            <person name="Hug L.A."/>
            <person name="Sharon I."/>
            <person name="Castelle C.J."/>
            <person name="Probst A.J."/>
            <person name="Thomas B.C."/>
            <person name="Singh A."/>
            <person name="Wilkins M.J."/>
            <person name="Karaoz U."/>
            <person name="Brodie E.L."/>
            <person name="Williams K.H."/>
            <person name="Hubbard S.S."/>
            <person name="Banfield J.F."/>
        </authorList>
    </citation>
    <scope>NUCLEOTIDE SEQUENCE [LARGE SCALE GENOMIC DNA]</scope>
</reference>
<dbReference type="InterPro" id="IPR052022">
    <property type="entry name" value="26kDa_periplasmic_antigen"/>
</dbReference>
<dbReference type="PANTHER" id="PTHR34387">
    <property type="entry name" value="SLR1258 PROTEIN"/>
    <property type="match status" value="1"/>
</dbReference>
<dbReference type="EMBL" id="MEUX01000025">
    <property type="protein sequence ID" value="OGC46970.1"/>
    <property type="molecule type" value="Genomic_DNA"/>
</dbReference>
<keyword evidence="1" id="KW-0812">Transmembrane</keyword>
<dbReference type="PANTHER" id="PTHR34387:SF2">
    <property type="entry name" value="SLR1258 PROTEIN"/>
    <property type="match status" value="1"/>
</dbReference>
<dbReference type="GO" id="GO:0006974">
    <property type="term" value="P:DNA damage response"/>
    <property type="evidence" value="ECO:0007669"/>
    <property type="project" value="TreeGrafter"/>
</dbReference>
<dbReference type="InterPro" id="IPR007497">
    <property type="entry name" value="SIMPL/DUF541"/>
</dbReference>
<evidence type="ECO:0000313" key="2">
    <source>
        <dbReference type="EMBL" id="OGC46970.1"/>
    </source>
</evidence>
<comment type="caution">
    <text evidence="2">The sequence shown here is derived from an EMBL/GenBank/DDBJ whole genome shotgun (WGS) entry which is preliminary data.</text>
</comment>
<dbReference type="Gene3D" id="3.30.110.170">
    <property type="entry name" value="Protein of unknown function (DUF541), domain 1"/>
    <property type="match status" value="1"/>
</dbReference>
<organism evidence="2 3">
    <name type="scientific">candidate division WWE3 bacterium RIFCSPHIGHO2_01_FULL_35_17</name>
    <dbReference type="NCBI Taxonomy" id="1802614"/>
    <lineage>
        <taxon>Bacteria</taxon>
        <taxon>Katanobacteria</taxon>
    </lineage>
</organism>
<evidence type="ECO:0000256" key="1">
    <source>
        <dbReference type="SAM" id="Phobius"/>
    </source>
</evidence>
<dbReference type="Proteomes" id="UP000176444">
    <property type="component" value="Unassembled WGS sequence"/>
</dbReference>
<gene>
    <name evidence="2" type="ORF">A2713_00510</name>
</gene>
<evidence type="ECO:0008006" key="4">
    <source>
        <dbReference type="Google" id="ProtNLM"/>
    </source>
</evidence>
<sequence length="245" mass="26198">MNINIGKVLTAPLLYILVLVVGFGYWYTNYLSMQNNTVSVSGYADTSVKNQVASFSAGVSSINDKKEVAVKEVNDKIDSLTNAVKLFGIPAEDIKTESISVYQQTDSYYDNNEDGTSVQRSKPGQWSVSNSISIKLRDVEKTSKLVDLLTASGATNVYGPNFTVSDVSETENGLVGLAIENAKAKATEIANKSGRKLGKILSISESSTGYSYPMYEKSGMGGGGAPSEAGTSSVSKTLYVTFELK</sequence>